<keyword evidence="2" id="KW-1185">Reference proteome</keyword>
<dbReference type="GeneID" id="36329707"/>
<dbReference type="AlphaFoldDB" id="A0A1X6N5H5"/>
<dbReference type="EMBL" id="KZ110594">
    <property type="protein sequence ID" value="OSX63854.1"/>
    <property type="molecule type" value="Genomic_DNA"/>
</dbReference>
<evidence type="ECO:0000313" key="2">
    <source>
        <dbReference type="Proteomes" id="UP000194127"/>
    </source>
</evidence>
<reference evidence="1 2" key="1">
    <citation type="submission" date="2017-04" db="EMBL/GenBank/DDBJ databases">
        <title>Genome Sequence of the Model Brown-Rot Fungus Postia placenta SB12.</title>
        <authorList>
            <consortium name="DOE Joint Genome Institute"/>
            <person name="Gaskell J."/>
            <person name="Kersten P."/>
            <person name="Larrondo L.F."/>
            <person name="Canessa P."/>
            <person name="Martinez D."/>
            <person name="Hibbett D."/>
            <person name="Schmoll M."/>
            <person name="Kubicek C.P."/>
            <person name="Martinez A.T."/>
            <person name="Yadav J."/>
            <person name="Master E."/>
            <person name="Magnuson J.K."/>
            <person name="James T."/>
            <person name="Yaver D."/>
            <person name="Berka R."/>
            <person name="Labutti K."/>
            <person name="Lipzen A."/>
            <person name="Aerts A."/>
            <person name="Barry K."/>
            <person name="Henrissat B."/>
            <person name="Blanchette R."/>
            <person name="Grigoriev I."/>
            <person name="Cullen D."/>
        </authorList>
    </citation>
    <scope>NUCLEOTIDE SEQUENCE [LARGE SCALE GENOMIC DNA]</scope>
    <source>
        <strain evidence="1 2">MAD-698-R-SB12</strain>
    </source>
</reference>
<dbReference type="RefSeq" id="XP_024340648.1">
    <property type="nucleotide sequence ID" value="XM_024484758.1"/>
</dbReference>
<evidence type="ECO:0000313" key="1">
    <source>
        <dbReference type="EMBL" id="OSX63854.1"/>
    </source>
</evidence>
<gene>
    <name evidence="1" type="ORF">POSPLADRAFT_1137107</name>
</gene>
<dbReference type="Proteomes" id="UP000194127">
    <property type="component" value="Unassembled WGS sequence"/>
</dbReference>
<protein>
    <submittedName>
        <fullName evidence="1">Uncharacterized protein</fullName>
    </submittedName>
</protein>
<organism evidence="1 2">
    <name type="scientific">Postia placenta MAD-698-R-SB12</name>
    <dbReference type="NCBI Taxonomy" id="670580"/>
    <lineage>
        <taxon>Eukaryota</taxon>
        <taxon>Fungi</taxon>
        <taxon>Dikarya</taxon>
        <taxon>Basidiomycota</taxon>
        <taxon>Agaricomycotina</taxon>
        <taxon>Agaricomycetes</taxon>
        <taxon>Polyporales</taxon>
        <taxon>Adustoporiaceae</taxon>
        <taxon>Rhodonia</taxon>
    </lineage>
</organism>
<sequence length="51" mass="6149">MCYHLVTHIEYACSHQVPDQRHYIDCNQWTCRLSRLHNPTEHDCMQQCTAM</sequence>
<dbReference type="OrthoDB" id="2800331at2759"/>
<accession>A0A1X6N5H5</accession>
<proteinExistence type="predicted"/>
<name>A0A1X6N5H5_9APHY</name>